<organism evidence="2 3">
    <name type="scientific">Coleophoma crateriformis</name>
    <dbReference type="NCBI Taxonomy" id="565419"/>
    <lineage>
        <taxon>Eukaryota</taxon>
        <taxon>Fungi</taxon>
        <taxon>Dikarya</taxon>
        <taxon>Ascomycota</taxon>
        <taxon>Pezizomycotina</taxon>
        <taxon>Leotiomycetes</taxon>
        <taxon>Helotiales</taxon>
        <taxon>Dermateaceae</taxon>
        <taxon>Coleophoma</taxon>
    </lineage>
</organism>
<sequence>MSNAVERREESTGCEGTIIDKREADSEGPSATAGEPGNLNKSLEAEPSTLTKFRDGKPDCLRMNPVTQADLPHRSRLRPSAATSEDLSSGDNREGPRIPSIMITLAEEDEDEPQETGDGTGKEHSYSGKGKGKERATDKRPIRSQARYRPRPQPQHRAQSSQQASTLQTQAGTQQGFQNPSENTQSPRPEEPPPLKFNGRYPLEHYSGGPRISPYGAMPVHVRYDGPFMQVLPAMLPYQGQHGGPAQSGSHGMMQSGYVGQQGYQAHFMTPQDVNSSSSYQPDSRTQQRVESIMGPASMGTYQDQRRFEIAAQSASTLQRQVTFPDVNLAGSSPQPARSHPKDQDHVSDPPVRRRAGNSVHPAMMSGGAEREAGASSSNASAARLPSSSLPQRRQASSAPLRHASMPPSAAPLTATSHRPASRSPLHHQTNLQALEEESAEPVMTTLQPMKSMRTMTEEVEGPKLAKKFSIKDLFGRAIGGRKKEERAAAATMEEEE</sequence>
<protein>
    <submittedName>
        <fullName evidence="2">Uncharacterized protein</fullName>
    </submittedName>
</protein>
<accession>A0A3D8SAZ0</accession>
<evidence type="ECO:0000313" key="3">
    <source>
        <dbReference type="Proteomes" id="UP000256328"/>
    </source>
</evidence>
<dbReference type="OrthoDB" id="10385200at2759"/>
<feature type="compositionally biased region" description="Basic and acidic residues" evidence="1">
    <location>
        <begin position="1"/>
        <end position="11"/>
    </location>
</feature>
<feature type="compositionally biased region" description="Polar residues" evidence="1">
    <location>
        <begin position="81"/>
        <end position="90"/>
    </location>
</feature>
<keyword evidence="3" id="KW-1185">Reference proteome</keyword>
<evidence type="ECO:0000256" key="1">
    <source>
        <dbReference type="SAM" id="MobiDB-lite"/>
    </source>
</evidence>
<name>A0A3D8SAZ0_9HELO</name>
<comment type="caution">
    <text evidence="2">The sequence shown here is derived from an EMBL/GenBank/DDBJ whole genome shotgun (WGS) entry which is preliminary data.</text>
</comment>
<evidence type="ECO:0000313" key="2">
    <source>
        <dbReference type="EMBL" id="RDW83450.1"/>
    </source>
</evidence>
<proteinExistence type="predicted"/>
<feature type="compositionally biased region" description="Basic and acidic residues" evidence="1">
    <location>
        <begin position="120"/>
        <end position="141"/>
    </location>
</feature>
<reference evidence="2 3" key="1">
    <citation type="journal article" date="2018" name="IMA Fungus">
        <title>IMA Genome-F 9: Draft genome sequence of Annulohypoxylon stygium, Aspergillus mulundensis, Berkeleyomyces basicola (syn. Thielaviopsis basicola), Ceratocystis smalleyi, two Cercospora beticola strains, Coleophoma cylindrospora, Fusarium fracticaudum, Phialophora cf. hyalina, and Morchella septimelata.</title>
        <authorList>
            <person name="Wingfield B.D."/>
            <person name="Bills G.F."/>
            <person name="Dong Y."/>
            <person name="Huang W."/>
            <person name="Nel W.J."/>
            <person name="Swalarsk-Parry B.S."/>
            <person name="Vaghefi N."/>
            <person name="Wilken P.M."/>
            <person name="An Z."/>
            <person name="de Beer Z.W."/>
            <person name="De Vos L."/>
            <person name="Chen L."/>
            <person name="Duong T.A."/>
            <person name="Gao Y."/>
            <person name="Hammerbacher A."/>
            <person name="Kikkert J.R."/>
            <person name="Li Y."/>
            <person name="Li H."/>
            <person name="Li K."/>
            <person name="Li Q."/>
            <person name="Liu X."/>
            <person name="Ma X."/>
            <person name="Naidoo K."/>
            <person name="Pethybridge S.J."/>
            <person name="Sun J."/>
            <person name="Steenkamp E.T."/>
            <person name="van der Nest M.A."/>
            <person name="van Wyk S."/>
            <person name="Wingfield M.J."/>
            <person name="Xiong C."/>
            <person name="Yue Q."/>
            <person name="Zhang X."/>
        </authorList>
    </citation>
    <scope>NUCLEOTIDE SEQUENCE [LARGE SCALE GENOMIC DNA]</scope>
    <source>
        <strain evidence="2 3">BP5796</strain>
    </source>
</reference>
<feature type="compositionally biased region" description="Low complexity" evidence="1">
    <location>
        <begin position="363"/>
        <end position="391"/>
    </location>
</feature>
<dbReference type="AlphaFoldDB" id="A0A3D8SAZ0"/>
<dbReference type="EMBL" id="PDLN01000006">
    <property type="protein sequence ID" value="RDW83450.1"/>
    <property type="molecule type" value="Genomic_DNA"/>
</dbReference>
<dbReference type="Proteomes" id="UP000256328">
    <property type="component" value="Unassembled WGS sequence"/>
</dbReference>
<gene>
    <name evidence="2" type="ORF">BP5796_04941</name>
</gene>
<feature type="compositionally biased region" description="Low complexity" evidence="1">
    <location>
        <begin position="158"/>
        <end position="178"/>
    </location>
</feature>
<feature type="region of interest" description="Disordered" evidence="1">
    <location>
        <begin position="1"/>
        <end position="205"/>
    </location>
</feature>
<feature type="compositionally biased region" description="Acidic residues" evidence="1">
    <location>
        <begin position="106"/>
        <end position="115"/>
    </location>
</feature>
<feature type="compositionally biased region" description="Basic and acidic residues" evidence="1">
    <location>
        <begin position="340"/>
        <end position="352"/>
    </location>
</feature>
<feature type="region of interest" description="Disordered" evidence="1">
    <location>
        <begin position="327"/>
        <end position="446"/>
    </location>
</feature>